<comment type="similarity">
    <text evidence="7">Belongs to the PINc/VapC protein family.</text>
</comment>
<name>A0A1G2QVL8_9BACT</name>
<dbReference type="GO" id="GO:0004518">
    <property type="term" value="F:nuclease activity"/>
    <property type="evidence" value="ECO:0007669"/>
    <property type="project" value="UniProtKB-KW"/>
</dbReference>
<dbReference type="InterPro" id="IPR029060">
    <property type="entry name" value="PIN-like_dom_sf"/>
</dbReference>
<evidence type="ECO:0000313" key="10">
    <source>
        <dbReference type="Proteomes" id="UP000178170"/>
    </source>
</evidence>
<dbReference type="InterPro" id="IPR002716">
    <property type="entry name" value="PIN_dom"/>
</dbReference>
<keyword evidence="3" id="KW-0540">Nuclease</keyword>
<keyword evidence="4" id="KW-0479">Metal-binding</keyword>
<evidence type="ECO:0000256" key="3">
    <source>
        <dbReference type="ARBA" id="ARBA00022722"/>
    </source>
</evidence>
<feature type="domain" description="PIN" evidence="8">
    <location>
        <begin position="2"/>
        <end position="118"/>
    </location>
</feature>
<dbReference type="GO" id="GO:0016787">
    <property type="term" value="F:hydrolase activity"/>
    <property type="evidence" value="ECO:0007669"/>
    <property type="project" value="UniProtKB-KW"/>
</dbReference>
<proteinExistence type="inferred from homology"/>
<dbReference type="SUPFAM" id="SSF88723">
    <property type="entry name" value="PIN domain-like"/>
    <property type="match status" value="1"/>
</dbReference>
<comment type="caution">
    <text evidence="9">The sequence shown here is derived from an EMBL/GenBank/DDBJ whole genome shotgun (WGS) entry which is preliminary data.</text>
</comment>
<dbReference type="GO" id="GO:0046872">
    <property type="term" value="F:metal ion binding"/>
    <property type="evidence" value="ECO:0007669"/>
    <property type="project" value="UniProtKB-KW"/>
</dbReference>
<dbReference type="CDD" id="cd18741">
    <property type="entry name" value="PIN_VapC4-5_FitB-like"/>
    <property type="match status" value="1"/>
</dbReference>
<dbReference type="EMBL" id="MHTS01000016">
    <property type="protein sequence ID" value="OHA64438.1"/>
    <property type="molecule type" value="Genomic_DNA"/>
</dbReference>
<dbReference type="PANTHER" id="PTHR33653">
    <property type="entry name" value="RIBONUCLEASE VAPC2"/>
    <property type="match status" value="1"/>
</dbReference>
<dbReference type="Proteomes" id="UP000178170">
    <property type="component" value="Unassembled WGS sequence"/>
</dbReference>
<evidence type="ECO:0000256" key="6">
    <source>
        <dbReference type="ARBA" id="ARBA00022842"/>
    </source>
</evidence>
<protein>
    <recommendedName>
        <fullName evidence="8">PIN domain-containing protein</fullName>
    </recommendedName>
</protein>
<accession>A0A1G2QVL8</accession>
<evidence type="ECO:0000256" key="1">
    <source>
        <dbReference type="ARBA" id="ARBA00001946"/>
    </source>
</evidence>
<dbReference type="PANTHER" id="PTHR33653:SF1">
    <property type="entry name" value="RIBONUCLEASE VAPC2"/>
    <property type="match status" value="1"/>
</dbReference>
<keyword evidence="6" id="KW-0460">Magnesium</keyword>
<dbReference type="Pfam" id="PF01850">
    <property type="entry name" value="PIN"/>
    <property type="match status" value="1"/>
</dbReference>
<evidence type="ECO:0000256" key="2">
    <source>
        <dbReference type="ARBA" id="ARBA00022649"/>
    </source>
</evidence>
<dbReference type="AlphaFoldDB" id="A0A1G2QVL8"/>
<evidence type="ECO:0000313" key="9">
    <source>
        <dbReference type="EMBL" id="OHA64438.1"/>
    </source>
</evidence>
<dbReference type="InterPro" id="IPR050556">
    <property type="entry name" value="Type_II_TA_system_RNase"/>
</dbReference>
<gene>
    <name evidence="9" type="ORF">A2843_02015</name>
</gene>
<evidence type="ECO:0000256" key="4">
    <source>
        <dbReference type="ARBA" id="ARBA00022723"/>
    </source>
</evidence>
<keyword evidence="5" id="KW-0378">Hydrolase</keyword>
<evidence type="ECO:0000256" key="5">
    <source>
        <dbReference type="ARBA" id="ARBA00022801"/>
    </source>
</evidence>
<sequence length="129" mass="14369">MVVLDTNIIIDHLRQSSVKDTIFQSLVKNTPKSDLAISIITVQELYEGSSTRKRTEEEQLLTTLSFLRILPYTFDVAQRAGEIARDLGRSIEIPDAAIAATTLLNEASLLTLNQKDFEGIQGLELVRLP</sequence>
<reference evidence="9 10" key="1">
    <citation type="journal article" date="2016" name="Nat. Commun.">
        <title>Thousands of microbial genomes shed light on interconnected biogeochemical processes in an aquifer system.</title>
        <authorList>
            <person name="Anantharaman K."/>
            <person name="Brown C.T."/>
            <person name="Hug L.A."/>
            <person name="Sharon I."/>
            <person name="Castelle C.J."/>
            <person name="Probst A.J."/>
            <person name="Thomas B.C."/>
            <person name="Singh A."/>
            <person name="Wilkins M.J."/>
            <person name="Karaoz U."/>
            <person name="Brodie E.L."/>
            <person name="Williams K.H."/>
            <person name="Hubbard S.S."/>
            <person name="Banfield J.F."/>
        </authorList>
    </citation>
    <scope>NUCLEOTIDE SEQUENCE [LARGE SCALE GENOMIC DNA]</scope>
</reference>
<keyword evidence="2" id="KW-1277">Toxin-antitoxin system</keyword>
<comment type="cofactor">
    <cofactor evidence="1">
        <name>Mg(2+)</name>
        <dbReference type="ChEBI" id="CHEBI:18420"/>
    </cofactor>
</comment>
<dbReference type="Gene3D" id="3.40.50.1010">
    <property type="entry name" value="5'-nuclease"/>
    <property type="match status" value="1"/>
</dbReference>
<evidence type="ECO:0000259" key="8">
    <source>
        <dbReference type="Pfam" id="PF01850"/>
    </source>
</evidence>
<organism evidence="9 10">
    <name type="scientific">Candidatus Wildermuthbacteria bacterium RIFCSPHIGHO2_01_FULL_48_27b</name>
    <dbReference type="NCBI Taxonomy" id="1802447"/>
    <lineage>
        <taxon>Bacteria</taxon>
        <taxon>Candidatus Wildermuthiibacteriota</taxon>
    </lineage>
</organism>
<evidence type="ECO:0000256" key="7">
    <source>
        <dbReference type="ARBA" id="ARBA00038093"/>
    </source>
</evidence>